<dbReference type="Proteomes" id="UP000039865">
    <property type="component" value="Unassembled WGS sequence"/>
</dbReference>
<protein>
    <submittedName>
        <fullName evidence="2">Uncharacterized protein</fullName>
    </submittedName>
</protein>
<sequence length="1527" mass="174776">MLGSEQRIDPLSSYTLTQKSDDLDELSLILAKELQTNESLPLNQTNSGNDSTNSTDSDEPNQSMTDLDILAKKALGKNDELALKKSQQIVFMCNKQQNEDQNINEQIDQTSVQEILCHICNTSRGIILRSNKRNEWQNHLKLTESENNTFNEIYDKLQGLFLDSNYVFSMNGYMMCFASDSLPGQYSMKKLSRQFDDHTIDNSDIYFDGQDTIEPTLLTLRYILNPESKEIEKTHYQLQVKIPLRNNHIVVDHPNDTNIFNFTLTDQVIDRFLTDQTKEVAYLQGKARTQVKNLTIPVRIYIDLSNGEKQFLFEPYSGTTNVQTFLDIFMVNSSYYQDLPIPKGISSIFSLPVYHAIVQFESDQLSNEQISFKFILRLEINFIVPVDFRFMPRLGLSDASGSIFIDYPERDALDISLFLNGITVLNKTQVFGTTIQKSYLQDSYTTVMRAIDQSYLSITYLKDNLFRSFNVIDQDFWPVDDRISMSIINSKMQLENKVIEAPIIRVSWLPKQMQIFEGYTSIYGKNDAEIFILMANLAGTTLQNTHLVFKGDKSLNAFQNTFNLGEFHSFSELKSFDIQRFTVTFTNQDIDLNLWPDVKESISFEEDNIWIEGVQIALNLELKKIEDIADLFPQSFARIFKKFAINSKSNQEFEDIENIGQSIRMSGSLLNEQTVKLEGIIGEQIQLSSNVMLHDAKFVMSFPINFIQKKKVSKHHKDEKSKHKSINNSTVDSYIEGRVQIQVEPGRYLNFFAKIDSSNDEWISLDGQMTGLYTNVLGVQNLHLSQIKIHGQIDNEAQIRNITIYGQGLFGQECLQLSKSQKYKTKNNDIMSLLDLVAQDSESPQFTLSQTDASLRALFERQLNNQSKEILSLNQNCFMGDIKNQIDLQNFEYSFLKGHLWVETFKTLLQFVITDREKFERAYKSLINPITELKFSNGIDFSFNPGKTTLKYVDQEIPKGFRFQGNIKFLGLDSETTIDFTAQSRPSYQKVPLNDHQYLNIKFQLPSFTVGHQNVQILSFQDFYVAMTSEEEKRVSKNPIQVSVQIDIDSESSIADIEQIQMIGNVKVLDFMTQAQLVVDDNQLSFTTNNEALPFNGVFQAQISMQIDLNHLTDISIAPSTLNVTFKDTTPEFSKIRDLVDKLVYQTWIKPVSQTFNQYHQRVSEILSKINLMKTELCDVRSCVQQSQCISEPKLLCKEYKIVEQCEKEKQSCPNHAFDMVCQTLKRGVALSNDATTDVCQAWTYECSKDSQFLLNAKSDNICVESKYSYDFENCIDFTIDCERGYIQDSYCLAKCTNTKNEYERLEKAERNFQVVADAAGELFGPIHALSQTRNNTNGLLIHITSIEIDQELDRTLNPSEYIVTVRYVVINQLDQPREVSVPDFDYLYIDVAAERVAQAIRKDMSVLFNLSASFGDFMPIALQNLDKFMLYTGNQTLTVDIIKQSVIQETQKQALHIDGLKTQRVIKVATPGEISLNKLGQATSQNLEITSLANKFVKKNDNSQTKIPSGLDSINYDLGKINAINQ</sequence>
<evidence type="ECO:0000256" key="1">
    <source>
        <dbReference type="SAM" id="MobiDB-lite"/>
    </source>
</evidence>
<organism evidence="2 3">
    <name type="scientific">Stylonychia lemnae</name>
    <name type="common">Ciliate</name>
    <dbReference type="NCBI Taxonomy" id="5949"/>
    <lineage>
        <taxon>Eukaryota</taxon>
        <taxon>Sar</taxon>
        <taxon>Alveolata</taxon>
        <taxon>Ciliophora</taxon>
        <taxon>Intramacronucleata</taxon>
        <taxon>Spirotrichea</taxon>
        <taxon>Stichotrichia</taxon>
        <taxon>Sporadotrichida</taxon>
        <taxon>Oxytrichidae</taxon>
        <taxon>Stylonychinae</taxon>
        <taxon>Stylonychia</taxon>
    </lineage>
</organism>
<feature type="region of interest" description="Disordered" evidence="1">
    <location>
        <begin position="39"/>
        <end position="63"/>
    </location>
</feature>
<evidence type="ECO:0000313" key="3">
    <source>
        <dbReference type="Proteomes" id="UP000039865"/>
    </source>
</evidence>
<proteinExistence type="predicted"/>
<dbReference type="EMBL" id="CCKQ01010904">
    <property type="protein sequence ID" value="CDW82432.1"/>
    <property type="molecule type" value="Genomic_DNA"/>
</dbReference>
<name>A0A078ALZ4_STYLE</name>
<keyword evidence="3" id="KW-1185">Reference proteome</keyword>
<reference evidence="2 3" key="1">
    <citation type="submission" date="2014-06" db="EMBL/GenBank/DDBJ databases">
        <authorList>
            <person name="Swart Estienne"/>
        </authorList>
    </citation>
    <scope>NUCLEOTIDE SEQUENCE [LARGE SCALE GENOMIC DNA]</scope>
    <source>
        <strain evidence="2 3">130c</strain>
    </source>
</reference>
<gene>
    <name evidence="2" type="primary">Contig15777.g16818</name>
    <name evidence="2" type="ORF">STYLEM_11464</name>
</gene>
<dbReference type="InParanoid" id="A0A078ALZ4"/>
<accession>A0A078ALZ4</accession>
<evidence type="ECO:0000313" key="2">
    <source>
        <dbReference type="EMBL" id="CDW82432.1"/>
    </source>
</evidence>
<feature type="compositionally biased region" description="Low complexity" evidence="1">
    <location>
        <begin position="45"/>
        <end position="55"/>
    </location>
</feature>